<feature type="compositionally biased region" description="Basic residues" evidence="12">
    <location>
        <begin position="401"/>
        <end position="413"/>
    </location>
</feature>
<evidence type="ECO:0000256" key="12">
    <source>
        <dbReference type="SAM" id="MobiDB-lite"/>
    </source>
</evidence>
<evidence type="ECO:0000256" key="1">
    <source>
        <dbReference type="ARBA" id="ARBA00004496"/>
    </source>
</evidence>
<evidence type="ECO:0000256" key="11">
    <source>
        <dbReference type="PROSITE-ProRule" id="PRU01389"/>
    </source>
</evidence>
<keyword evidence="8 10" id="KW-0040">ANK repeat</keyword>
<keyword evidence="3 11" id="KW-0963">Cytoplasm</keyword>
<evidence type="ECO:0000256" key="4">
    <source>
        <dbReference type="ARBA" id="ARBA00022722"/>
    </source>
</evidence>
<dbReference type="SUPFAM" id="SSF48403">
    <property type="entry name" value="Ankyrin repeat"/>
    <property type="match status" value="1"/>
</dbReference>
<organism evidence="14 15">
    <name type="scientific">Cryptolaemus montrouzieri</name>
    <dbReference type="NCBI Taxonomy" id="559131"/>
    <lineage>
        <taxon>Eukaryota</taxon>
        <taxon>Metazoa</taxon>
        <taxon>Ecdysozoa</taxon>
        <taxon>Arthropoda</taxon>
        <taxon>Hexapoda</taxon>
        <taxon>Insecta</taxon>
        <taxon>Pterygota</taxon>
        <taxon>Neoptera</taxon>
        <taxon>Endopterygota</taxon>
        <taxon>Coleoptera</taxon>
        <taxon>Polyphaga</taxon>
        <taxon>Cucujiformia</taxon>
        <taxon>Coccinelloidea</taxon>
        <taxon>Coccinellidae</taxon>
        <taxon>Scymninae</taxon>
        <taxon>Scymnini</taxon>
        <taxon>Cryptolaemus</taxon>
    </lineage>
</organism>
<name>A0ABD2N4D2_9CUCU</name>
<accession>A0ABD2N4D2</accession>
<feature type="repeat" description="ANK" evidence="10">
    <location>
        <begin position="472"/>
        <end position="504"/>
    </location>
</feature>
<evidence type="ECO:0000259" key="13">
    <source>
        <dbReference type="PROSITE" id="PS52044"/>
    </source>
</evidence>
<evidence type="ECO:0000256" key="6">
    <source>
        <dbReference type="ARBA" id="ARBA00022759"/>
    </source>
</evidence>
<feature type="domain" description="VLRF1" evidence="13">
    <location>
        <begin position="161"/>
        <end position="304"/>
    </location>
</feature>
<keyword evidence="9" id="KW-0175">Coiled coil</keyword>
<keyword evidence="7 11" id="KW-0378">Hydrolase</keyword>
<dbReference type="PROSITE" id="PS52044">
    <property type="entry name" value="VLRF1"/>
    <property type="match status" value="1"/>
</dbReference>
<keyword evidence="4 11" id="KW-0540">Nuclease</keyword>
<dbReference type="GO" id="GO:0016787">
    <property type="term" value="F:hydrolase activity"/>
    <property type="evidence" value="ECO:0007669"/>
    <property type="project" value="UniProtKB-KW"/>
</dbReference>
<dbReference type="Pfam" id="PF00023">
    <property type="entry name" value="Ank"/>
    <property type="match status" value="1"/>
</dbReference>
<dbReference type="InterPro" id="IPR041175">
    <property type="entry name" value="VLRF1/Vms1"/>
</dbReference>
<dbReference type="Gene3D" id="1.25.40.20">
    <property type="entry name" value="Ankyrin repeat-containing domain"/>
    <property type="match status" value="1"/>
</dbReference>
<sequence>MESGNVFQDKFIEILKAGDIKCILLENSEENVASTPEKSWKSQNPNKMSCSYCHIDFSDVSVQREHYKLDWHRFNLKQSLTGKDPITEQDFELKIGNDDLSSISGSDSEKEDTLNTYAAAQGKIFLQSGNQIFSLYKCLAFKKKDELDDKLMIKNLNASCVYKEWTVLMVSGGHFAGAVFKGMEPIVHKTFHCYTVRQGQGGSQSSRDNKSGGSNAKSAGASLRRYNEQAFVQHVRKIVKQWEQEIWRSDLIFYRASGPYNKSILFGGSNPILEKSDKLRKIPFMTRRATFAEVLRVHKELSSMQIYENMEFVVKHLDKHRLLCRDSKRNRSRSSQINRAKSREIVSRPLPINYSPENNSRVNSCSENEETEHVTLDSSLQEISFDHLQEFEIMEEPREKTSKKKKPKKSKTKKLQEQETERKNELIDILCQGRIFKLKDLIENIGTNSDENELNVKKELQINFVNEILDEEGNSMMHIAAINEHKELVKFLLENDCDPCKRNKKLQTPYSATSSKEVREVMKEFAKQYPEKYNYNKAQIPLNTLTPEELLEKKKIQKKLNVKKTR</sequence>
<dbReference type="GO" id="GO:0005737">
    <property type="term" value="C:cytoplasm"/>
    <property type="evidence" value="ECO:0007669"/>
    <property type="project" value="UniProtKB-SubCell"/>
</dbReference>
<keyword evidence="15" id="KW-1185">Reference proteome</keyword>
<evidence type="ECO:0000256" key="2">
    <source>
        <dbReference type="ARBA" id="ARBA00009262"/>
    </source>
</evidence>
<feature type="compositionally biased region" description="Polar residues" evidence="12">
    <location>
        <begin position="355"/>
        <end position="366"/>
    </location>
</feature>
<evidence type="ECO:0000256" key="7">
    <source>
        <dbReference type="ARBA" id="ARBA00022801"/>
    </source>
</evidence>
<dbReference type="PANTHER" id="PTHR16036">
    <property type="entry name" value="ANKYRIN REPEAT AND ZINC FINGER DOMAIN-CONTAINING PROTEIN 1"/>
    <property type="match status" value="1"/>
</dbReference>
<dbReference type="PROSITE" id="PS50088">
    <property type="entry name" value="ANK_REPEAT"/>
    <property type="match status" value="1"/>
</dbReference>
<comment type="similarity">
    <text evidence="2 11">Belongs to the ANKZF1/VMS1 family.</text>
</comment>
<gene>
    <name evidence="14" type="ORF">HHI36_014699</name>
</gene>
<keyword evidence="5" id="KW-0677">Repeat</keyword>
<dbReference type="AlphaFoldDB" id="A0ABD2N4D2"/>
<comment type="caution">
    <text evidence="14">The sequence shown here is derived from an EMBL/GenBank/DDBJ whole genome shotgun (WGS) entry which is preliminary data.</text>
</comment>
<dbReference type="EMBL" id="JABFTP020000062">
    <property type="protein sequence ID" value="KAL3273245.1"/>
    <property type="molecule type" value="Genomic_DNA"/>
</dbReference>
<evidence type="ECO:0000256" key="8">
    <source>
        <dbReference type="ARBA" id="ARBA00023043"/>
    </source>
</evidence>
<comment type="subcellular location">
    <subcellularLocation>
        <location evidence="1">Cytoplasm</location>
    </subcellularLocation>
</comment>
<reference evidence="14 15" key="1">
    <citation type="journal article" date="2021" name="BMC Biol.">
        <title>Horizontally acquired antibacterial genes associated with adaptive radiation of ladybird beetles.</title>
        <authorList>
            <person name="Li H.S."/>
            <person name="Tang X.F."/>
            <person name="Huang Y.H."/>
            <person name="Xu Z.Y."/>
            <person name="Chen M.L."/>
            <person name="Du X.Y."/>
            <person name="Qiu B.Y."/>
            <person name="Chen P.T."/>
            <person name="Zhang W."/>
            <person name="Slipinski A."/>
            <person name="Escalona H.E."/>
            <person name="Waterhouse R.M."/>
            <person name="Zwick A."/>
            <person name="Pang H."/>
        </authorList>
    </citation>
    <scope>NUCLEOTIDE SEQUENCE [LARGE SCALE GENOMIC DNA]</scope>
    <source>
        <strain evidence="14">SYSU2018</strain>
    </source>
</reference>
<proteinExistence type="inferred from homology"/>
<evidence type="ECO:0000313" key="14">
    <source>
        <dbReference type="EMBL" id="KAL3273245.1"/>
    </source>
</evidence>
<feature type="active site" evidence="11">
    <location>
        <position position="204"/>
    </location>
</feature>
<feature type="region of interest" description="Disordered" evidence="12">
    <location>
        <begin position="394"/>
        <end position="419"/>
    </location>
</feature>
<evidence type="ECO:0000256" key="5">
    <source>
        <dbReference type="ARBA" id="ARBA00022737"/>
    </source>
</evidence>
<dbReference type="Proteomes" id="UP001516400">
    <property type="component" value="Unassembled WGS sequence"/>
</dbReference>
<evidence type="ECO:0000256" key="9">
    <source>
        <dbReference type="ARBA" id="ARBA00023054"/>
    </source>
</evidence>
<dbReference type="InterPro" id="IPR036770">
    <property type="entry name" value="Ankyrin_rpt-contain_sf"/>
</dbReference>
<feature type="region of interest" description="Disordered" evidence="12">
    <location>
        <begin position="198"/>
        <end position="219"/>
    </location>
</feature>
<dbReference type="Pfam" id="PF18826">
    <property type="entry name" value="bVLRF1"/>
    <property type="match status" value="1"/>
</dbReference>
<evidence type="ECO:0000313" key="15">
    <source>
        <dbReference type="Proteomes" id="UP001516400"/>
    </source>
</evidence>
<evidence type="ECO:0000256" key="10">
    <source>
        <dbReference type="PROSITE-ProRule" id="PRU00023"/>
    </source>
</evidence>
<dbReference type="GO" id="GO:0004519">
    <property type="term" value="F:endonuclease activity"/>
    <property type="evidence" value="ECO:0007669"/>
    <property type="project" value="UniProtKB-KW"/>
</dbReference>
<dbReference type="InterPro" id="IPR002110">
    <property type="entry name" value="Ankyrin_rpt"/>
</dbReference>
<feature type="region of interest" description="Disordered" evidence="12">
    <location>
        <begin position="349"/>
        <end position="371"/>
    </location>
</feature>
<evidence type="ECO:0000256" key="3">
    <source>
        <dbReference type="ARBA" id="ARBA00022490"/>
    </source>
</evidence>
<protein>
    <recommendedName>
        <fullName evidence="13">VLRF1 domain-containing protein</fullName>
    </recommendedName>
</protein>
<keyword evidence="6 11" id="KW-0255">Endonuclease</keyword>
<dbReference type="PANTHER" id="PTHR16036:SF2">
    <property type="entry name" value="TRNA ENDONUCLEASE ANKZF1"/>
    <property type="match status" value="1"/>
</dbReference>
<comment type="domain">
    <text evidence="11">The VLRF1 domain mediates binding to the 60S ribosomal subunit.</text>
</comment>
<dbReference type="InterPro" id="IPR047139">
    <property type="entry name" value="ANKZ1/VMS1"/>
</dbReference>
<dbReference type="PROSITE" id="PS50297">
    <property type="entry name" value="ANK_REP_REGION"/>
    <property type="match status" value="1"/>
</dbReference>